<organism evidence="1 2">
    <name type="scientific">Ancylostoma ceylanicum</name>
    <dbReference type="NCBI Taxonomy" id="53326"/>
    <lineage>
        <taxon>Eukaryota</taxon>
        <taxon>Metazoa</taxon>
        <taxon>Ecdysozoa</taxon>
        <taxon>Nematoda</taxon>
        <taxon>Chromadorea</taxon>
        <taxon>Rhabditida</taxon>
        <taxon>Rhabditina</taxon>
        <taxon>Rhabditomorpha</taxon>
        <taxon>Strongyloidea</taxon>
        <taxon>Ancylostomatidae</taxon>
        <taxon>Ancylostomatinae</taxon>
        <taxon>Ancylostoma</taxon>
    </lineage>
</organism>
<evidence type="ECO:0000313" key="2">
    <source>
        <dbReference type="Proteomes" id="UP000054495"/>
    </source>
</evidence>
<dbReference type="AlphaFoldDB" id="A0A0D6LH56"/>
<name>A0A0D6LH56_9BILA</name>
<reference evidence="1 2" key="1">
    <citation type="submission" date="2013-05" db="EMBL/GenBank/DDBJ databases">
        <title>Draft genome of the parasitic nematode Anyclostoma ceylanicum.</title>
        <authorList>
            <person name="Mitreva M."/>
        </authorList>
    </citation>
    <scope>NUCLEOTIDE SEQUENCE [LARGE SCALE GENOMIC DNA]</scope>
</reference>
<dbReference type="Proteomes" id="UP000054495">
    <property type="component" value="Unassembled WGS sequence"/>
</dbReference>
<gene>
    <name evidence="1" type="ORF">ANCCEY_09506</name>
</gene>
<sequence>MFFFYVFAWTFTEAPVLHRGDGTDSKRDRIRNSIVVMITTTVNVLPSHKHSFALSTRKIVKFTGVLIDSCSPQADGENLQALATLWVKLPGSYQDLADATRDYPPGGAYMAYLHSLPQRATSSTSLLR</sequence>
<evidence type="ECO:0000313" key="1">
    <source>
        <dbReference type="EMBL" id="EPB71405.1"/>
    </source>
</evidence>
<accession>A0A0D6LH56</accession>
<keyword evidence="2" id="KW-1185">Reference proteome</keyword>
<dbReference type="EMBL" id="KE125112">
    <property type="protein sequence ID" value="EPB71405.1"/>
    <property type="molecule type" value="Genomic_DNA"/>
</dbReference>
<protein>
    <submittedName>
        <fullName evidence="1">Uncharacterized protein</fullName>
    </submittedName>
</protein>
<proteinExistence type="predicted"/>